<dbReference type="SMART" id="SM01114">
    <property type="entry name" value="CXC"/>
    <property type="match status" value="1"/>
</dbReference>
<gene>
    <name evidence="3" type="ORF">Bhyg_14611</name>
</gene>
<organism evidence="3 4">
    <name type="scientific">Pseudolycoriella hygida</name>
    <dbReference type="NCBI Taxonomy" id="35572"/>
    <lineage>
        <taxon>Eukaryota</taxon>
        <taxon>Metazoa</taxon>
        <taxon>Ecdysozoa</taxon>
        <taxon>Arthropoda</taxon>
        <taxon>Hexapoda</taxon>
        <taxon>Insecta</taxon>
        <taxon>Pterygota</taxon>
        <taxon>Neoptera</taxon>
        <taxon>Endopterygota</taxon>
        <taxon>Diptera</taxon>
        <taxon>Nematocera</taxon>
        <taxon>Sciaroidea</taxon>
        <taxon>Sciaridae</taxon>
        <taxon>Pseudolycoriella</taxon>
    </lineage>
</organism>
<reference evidence="3" key="1">
    <citation type="submission" date="2022-07" db="EMBL/GenBank/DDBJ databases">
        <authorList>
            <person name="Trinca V."/>
            <person name="Uliana J.V.C."/>
            <person name="Torres T.T."/>
            <person name="Ward R.J."/>
            <person name="Monesi N."/>
        </authorList>
    </citation>
    <scope>NUCLEOTIDE SEQUENCE</scope>
    <source>
        <strain evidence="3">HSMRA1968</strain>
        <tissue evidence="3">Whole embryos</tissue>
    </source>
</reference>
<feature type="domain" description="Tesmin/TSO1-like CXC" evidence="2">
    <location>
        <begin position="50"/>
        <end position="91"/>
    </location>
</feature>
<evidence type="ECO:0000313" key="4">
    <source>
        <dbReference type="Proteomes" id="UP001151699"/>
    </source>
</evidence>
<dbReference type="EMBL" id="WJQU01000004">
    <property type="protein sequence ID" value="KAJ6636024.1"/>
    <property type="molecule type" value="Genomic_DNA"/>
</dbReference>
<evidence type="ECO:0000313" key="3">
    <source>
        <dbReference type="EMBL" id="KAJ6636024.1"/>
    </source>
</evidence>
<feature type="compositionally biased region" description="Acidic residues" evidence="1">
    <location>
        <begin position="1"/>
        <end position="11"/>
    </location>
</feature>
<name>A0A9Q0MQY9_9DIPT</name>
<protein>
    <recommendedName>
        <fullName evidence="2">Tesmin/TSO1-like CXC domain-containing protein</fullName>
    </recommendedName>
</protein>
<evidence type="ECO:0000256" key="1">
    <source>
        <dbReference type="SAM" id="MobiDB-lite"/>
    </source>
</evidence>
<comment type="caution">
    <text evidence="3">The sequence shown here is derived from an EMBL/GenBank/DDBJ whole genome shotgun (WGS) entry which is preliminary data.</text>
</comment>
<dbReference type="Proteomes" id="UP001151699">
    <property type="component" value="Chromosome C"/>
</dbReference>
<feature type="compositionally biased region" description="Low complexity" evidence="1">
    <location>
        <begin position="12"/>
        <end position="22"/>
    </location>
</feature>
<dbReference type="OrthoDB" id="10012048at2759"/>
<proteinExistence type="predicted"/>
<accession>A0A9Q0MQY9</accession>
<dbReference type="AlphaFoldDB" id="A0A9Q0MQY9"/>
<sequence>MPDSSDCDTEDTSTSTTQGSSSDDSDYDFAKLASKMPMRGKVTERDPNFEKKNKCKCDESCSSRTCSCYKYGSGCNSNCSCVGPCGNMFQHLDYFFGDGEKCNANPCFAKWLIENGNSETALKSVNREDLRKRILECDSYEDLLEDKDFKKWKKEGKNIPLDQELAHSQKLFRMILSDELDSQLFYSFCQGDVFNIDNGWHCVTCQSCQEWREWHCGYCDKCAYGTTCERCGGRSEVSSFFS</sequence>
<dbReference type="InterPro" id="IPR033467">
    <property type="entry name" value="Tesmin/TSO1-like_CXC"/>
</dbReference>
<keyword evidence="4" id="KW-1185">Reference proteome</keyword>
<feature type="region of interest" description="Disordered" evidence="1">
    <location>
        <begin position="1"/>
        <end position="27"/>
    </location>
</feature>
<evidence type="ECO:0000259" key="2">
    <source>
        <dbReference type="SMART" id="SM01114"/>
    </source>
</evidence>